<sequence length="69" mass="7896">MEMTEVESSHIEAIGYDSGVQQVRVRFKGGATYVYYDVPANIANNFIEAESVGEYLNEHIKGEYRYEKV</sequence>
<evidence type="ECO:0000259" key="1">
    <source>
        <dbReference type="Pfam" id="PF13619"/>
    </source>
</evidence>
<accession>A0A0F8Y8C0</accession>
<feature type="domain" description="KTSC" evidence="1">
    <location>
        <begin position="7"/>
        <end position="64"/>
    </location>
</feature>
<reference evidence="2" key="1">
    <citation type="journal article" date="2015" name="Nature">
        <title>Complex archaea that bridge the gap between prokaryotes and eukaryotes.</title>
        <authorList>
            <person name="Spang A."/>
            <person name="Saw J.H."/>
            <person name="Jorgensen S.L."/>
            <person name="Zaremba-Niedzwiedzka K."/>
            <person name="Martijn J."/>
            <person name="Lind A.E."/>
            <person name="van Eijk R."/>
            <person name="Schleper C."/>
            <person name="Guy L."/>
            <person name="Ettema T.J."/>
        </authorList>
    </citation>
    <scope>NUCLEOTIDE SEQUENCE</scope>
</reference>
<dbReference type="EMBL" id="LAZR01054842">
    <property type="protein sequence ID" value="KKK77677.1"/>
    <property type="molecule type" value="Genomic_DNA"/>
</dbReference>
<name>A0A0F8Y8C0_9ZZZZ</name>
<dbReference type="AlphaFoldDB" id="A0A0F8Y8C0"/>
<dbReference type="InterPro" id="IPR025309">
    <property type="entry name" value="KTSC_dom"/>
</dbReference>
<gene>
    <name evidence="2" type="ORF">LCGC14_2851170</name>
</gene>
<evidence type="ECO:0000313" key="2">
    <source>
        <dbReference type="EMBL" id="KKK77677.1"/>
    </source>
</evidence>
<dbReference type="Pfam" id="PF13619">
    <property type="entry name" value="KTSC"/>
    <property type="match status" value="1"/>
</dbReference>
<protein>
    <recommendedName>
        <fullName evidence="1">KTSC domain-containing protein</fullName>
    </recommendedName>
</protein>
<comment type="caution">
    <text evidence="2">The sequence shown here is derived from an EMBL/GenBank/DDBJ whole genome shotgun (WGS) entry which is preliminary data.</text>
</comment>
<organism evidence="2">
    <name type="scientific">marine sediment metagenome</name>
    <dbReference type="NCBI Taxonomy" id="412755"/>
    <lineage>
        <taxon>unclassified sequences</taxon>
        <taxon>metagenomes</taxon>
        <taxon>ecological metagenomes</taxon>
    </lineage>
</organism>
<proteinExistence type="predicted"/>